<accession>I5B2U0</accession>
<dbReference type="OrthoDB" id="6085013at2"/>
<gene>
    <name evidence="3" type="ORF">DespoDRAFT_01897</name>
</gene>
<evidence type="ECO:0000256" key="1">
    <source>
        <dbReference type="SAM" id="Phobius"/>
    </source>
</evidence>
<name>I5B2U0_9BACT</name>
<keyword evidence="4" id="KW-1185">Reference proteome</keyword>
<organism evidence="3 4">
    <name type="scientific">Desulfobacter postgatei 2ac9</name>
    <dbReference type="NCBI Taxonomy" id="879212"/>
    <lineage>
        <taxon>Bacteria</taxon>
        <taxon>Pseudomonadati</taxon>
        <taxon>Thermodesulfobacteriota</taxon>
        <taxon>Desulfobacteria</taxon>
        <taxon>Desulfobacterales</taxon>
        <taxon>Desulfobacteraceae</taxon>
        <taxon>Desulfobacter</taxon>
    </lineage>
</organism>
<dbReference type="STRING" id="879212.DespoDRAFT_01897"/>
<reference evidence="3 4" key="1">
    <citation type="submission" date="2011-09" db="EMBL/GenBank/DDBJ databases">
        <authorList>
            <consortium name="US DOE Joint Genome Institute (JGI-PGF)"/>
            <person name="Lucas S."/>
            <person name="Han J."/>
            <person name="Lapidus A."/>
            <person name="Cheng J.-F."/>
            <person name="Goodwin L."/>
            <person name="Pitluck S."/>
            <person name="Peters L."/>
            <person name="Land M.L."/>
            <person name="Hauser L."/>
            <person name="Orellana R."/>
            <person name="Lovley D."/>
            <person name="Woyke T.J."/>
        </authorList>
    </citation>
    <scope>NUCLEOTIDE SEQUENCE [LARGE SCALE GENOMIC DNA]</scope>
    <source>
        <strain evidence="3 4">2ac9</strain>
    </source>
</reference>
<dbReference type="AlphaFoldDB" id="I5B2U0"/>
<evidence type="ECO:0000259" key="2">
    <source>
        <dbReference type="Pfam" id="PF07589"/>
    </source>
</evidence>
<feature type="transmembrane region" description="Helical" evidence="1">
    <location>
        <begin position="265"/>
        <end position="282"/>
    </location>
</feature>
<dbReference type="Proteomes" id="UP000005778">
    <property type="component" value="Chromosome"/>
</dbReference>
<dbReference type="Pfam" id="PF07589">
    <property type="entry name" value="PEP-CTERM"/>
    <property type="match status" value="1"/>
</dbReference>
<dbReference type="EMBL" id="CM001488">
    <property type="protein sequence ID" value="EIM63803.1"/>
    <property type="molecule type" value="Genomic_DNA"/>
</dbReference>
<dbReference type="InterPro" id="IPR013424">
    <property type="entry name" value="Ice-binding_C"/>
</dbReference>
<dbReference type="NCBIfam" id="TIGR02595">
    <property type="entry name" value="PEP_CTERM"/>
    <property type="match status" value="1"/>
</dbReference>
<dbReference type="RefSeq" id="WP_004073113.1">
    <property type="nucleotide sequence ID" value="NZ_CM001488.1"/>
</dbReference>
<sequence length="286" mass="30605">MYTPYGTNFNILGDSIEQLDFASSYGVAVNANTLAGTPDDPFNFVFQSNVTGFTDINGNSAATPGINLPASPSFDQYEYTLVGSIWETYDGLGGLGASFTLANAPAGETNFIEIYADTYDAGTVQSNLNTGMGFTDGTLILRAEAVSGDGLFTITDDLNSNAVPDNQDRGIGSTKIIWKVSFFDSTYFDFGGIDLSDPTNFLYSQFDGTLNLPPPAAANSIVMWDGTDPNFFTGLADGTTQYNTNDFLFQVDAFKIFQPGVVPEPGTFFLFGLGLLGLSATARRKK</sequence>
<protein>
    <submittedName>
        <fullName evidence="3">PEP-CTERM putative exosortase interaction domain-containing protein</fullName>
    </submittedName>
</protein>
<keyword evidence="1" id="KW-0812">Transmembrane</keyword>
<evidence type="ECO:0000313" key="4">
    <source>
        <dbReference type="Proteomes" id="UP000005778"/>
    </source>
</evidence>
<feature type="domain" description="Ice-binding protein C-terminal" evidence="2">
    <location>
        <begin position="262"/>
        <end position="284"/>
    </location>
</feature>
<reference evidence="3 4" key="2">
    <citation type="submission" date="2012-02" db="EMBL/GenBank/DDBJ databases">
        <title>Improved High-Quality Draft sequence of Desulfobacter postgatei 2ac9.</title>
        <authorList>
            <consortium name="US DOE Joint Genome Institute"/>
            <person name="Lucas S."/>
            <person name="Han J."/>
            <person name="Lapidus A."/>
            <person name="Cheng J.-F."/>
            <person name="Goodwin L."/>
            <person name="Pitluck S."/>
            <person name="Peters L."/>
            <person name="Ovchinnikova G."/>
            <person name="Held B."/>
            <person name="Detter J.C."/>
            <person name="Han C."/>
            <person name="Tapia R."/>
            <person name="Land M."/>
            <person name="Hauser L."/>
            <person name="Kyrpides N."/>
            <person name="Ivanova N."/>
            <person name="Pagani I."/>
            <person name="Orellana R."/>
            <person name="Lovley D."/>
            <person name="Woyke T."/>
        </authorList>
    </citation>
    <scope>NUCLEOTIDE SEQUENCE [LARGE SCALE GENOMIC DNA]</scope>
    <source>
        <strain evidence="3 4">2ac9</strain>
    </source>
</reference>
<dbReference type="HOGENOM" id="CLU_972288_0_0_7"/>
<evidence type="ECO:0000313" key="3">
    <source>
        <dbReference type="EMBL" id="EIM63803.1"/>
    </source>
</evidence>
<keyword evidence="1" id="KW-0472">Membrane</keyword>
<keyword evidence="1" id="KW-1133">Transmembrane helix</keyword>
<proteinExistence type="predicted"/>